<dbReference type="Proteomes" id="UP000176445">
    <property type="component" value="Unassembled WGS sequence"/>
</dbReference>
<gene>
    <name evidence="1" type="ORF">A2704_02325</name>
</gene>
<comment type="caution">
    <text evidence="1">The sequence shown here is derived from an EMBL/GenBank/DDBJ whole genome shotgun (WGS) entry which is preliminary data.</text>
</comment>
<accession>A0A1F6CNG4</accession>
<sequence length="175" mass="19438">MQASSKPRIGGRALAALLNRKFDFAPIKKRLLAEGRVTKDVEGLQLAFCQWFSMFPKLQPGQTYVMLFDDVDEFFHVLIIHTETYEKLCFDHLGFKVHHHPLGESSPEGIGAGIPASVDLLEAEFGEELSPLLKEWRKSHERGAAKVSCAYRGCPNGHVSQNVEGTLPNGVVVVH</sequence>
<dbReference type="AlphaFoldDB" id="A0A1F6CNG4"/>
<dbReference type="EMBL" id="MFKW01000048">
    <property type="protein sequence ID" value="OGG50590.1"/>
    <property type="molecule type" value="Genomic_DNA"/>
</dbReference>
<evidence type="ECO:0000313" key="1">
    <source>
        <dbReference type="EMBL" id="OGG50590.1"/>
    </source>
</evidence>
<reference evidence="1 2" key="1">
    <citation type="journal article" date="2016" name="Nat. Commun.">
        <title>Thousands of microbial genomes shed light on interconnected biogeochemical processes in an aquifer system.</title>
        <authorList>
            <person name="Anantharaman K."/>
            <person name="Brown C.T."/>
            <person name="Hug L.A."/>
            <person name="Sharon I."/>
            <person name="Castelle C.J."/>
            <person name="Probst A.J."/>
            <person name="Thomas B.C."/>
            <person name="Singh A."/>
            <person name="Wilkins M.J."/>
            <person name="Karaoz U."/>
            <person name="Brodie E.L."/>
            <person name="Williams K.H."/>
            <person name="Hubbard S.S."/>
            <person name="Banfield J.F."/>
        </authorList>
    </citation>
    <scope>NUCLEOTIDE SEQUENCE [LARGE SCALE GENOMIC DNA]</scope>
</reference>
<name>A0A1F6CNG4_9BACT</name>
<protein>
    <submittedName>
        <fullName evidence="1">Uncharacterized protein</fullName>
    </submittedName>
</protein>
<evidence type="ECO:0000313" key="2">
    <source>
        <dbReference type="Proteomes" id="UP000176445"/>
    </source>
</evidence>
<organism evidence="1 2">
    <name type="scientific">Candidatus Kaiserbacteria bacterium RIFCSPHIGHO2_01_FULL_54_36b</name>
    <dbReference type="NCBI Taxonomy" id="1798483"/>
    <lineage>
        <taxon>Bacteria</taxon>
        <taxon>Candidatus Kaiseribacteriota</taxon>
    </lineage>
</organism>
<proteinExistence type="predicted"/>